<dbReference type="Pfam" id="PF00012">
    <property type="entry name" value="HSP70"/>
    <property type="match status" value="1"/>
</dbReference>
<reference evidence="3" key="1">
    <citation type="submission" date="2022-04" db="EMBL/GenBank/DDBJ databases">
        <title>Carnegiea gigantea Genome sequencing and assembly v2.</title>
        <authorList>
            <person name="Copetti D."/>
            <person name="Sanderson M.J."/>
            <person name="Burquez A."/>
            <person name="Wojciechowski M.F."/>
        </authorList>
    </citation>
    <scope>NUCLEOTIDE SEQUENCE</scope>
    <source>
        <strain evidence="3">SGP5-SGP5p</strain>
        <tissue evidence="3">Aerial part</tissue>
    </source>
</reference>
<dbReference type="EMBL" id="JAKOGI010000016">
    <property type="protein sequence ID" value="KAJ8450321.1"/>
    <property type="molecule type" value="Genomic_DNA"/>
</dbReference>
<dbReference type="InterPro" id="IPR029048">
    <property type="entry name" value="HSP70_C_sf"/>
</dbReference>
<accession>A0A9Q1KWW7</accession>
<keyword evidence="1" id="KW-0547">Nucleotide-binding</keyword>
<dbReference type="GO" id="GO:0140662">
    <property type="term" value="F:ATP-dependent protein folding chaperone"/>
    <property type="evidence" value="ECO:0007669"/>
    <property type="project" value="InterPro"/>
</dbReference>
<dbReference type="SUPFAM" id="SSF100934">
    <property type="entry name" value="Heat shock protein 70kD (HSP70), C-terminal subdomain"/>
    <property type="match status" value="1"/>
</dbReference>
<organism evidence="3 4">
    <name type="scientific">Carnegiea gigantea</name>
    <dbReference type="NCBI Taxonomy" id="171969"/>
    <lineage>
        <taxon>Eukaryota</taxon>
        <taxon>Viridiplantae</taxon>
        <taxon>Streptophyta</taxon>
        <taxon>Embryophyta</taxon>
        <taxon>Tracheophyta</taxon>
        <taxon>Spermatophyta</taxon>
        <taxon>Magnoliopsida</taxon>
        <taxon>eudicotyledons</taxon>
        <taxon>Gunneridae</taxon>
        <taxon>Pentapetalae</taxon>
        <taxon>Caryophyllales</taxon>
        <taxon>Cactineae</taxon>
        <taxon>Cactaceae</taxon>
        <taxon>Cactoideae</taxon>
        <taxon>Echinocereeae</taxon>
        <taxon>Carnegiea</taxon>
    </lineage>
</organism>
<evidence type="ECO:0000313" key="4">
    <source>
        <dbReference type="Proteomes" id="UP001153076"/>
    </source>
</evidence>
<evidence type="ECO:0000256" key="2">
    <source>
        <dbReference type="ARBA" id="ARBA00022840"/>
    </source>
</evidence>
<keyword evidence="4" id="KW-1185">Reference proteome</keyword>
<dbReference type="InterPro" id="IPR013126">
    <property type="entry name" value="Hsp_70_fam"/>
</dbReference>
<dbReference type="AlphaFoldDB" id="A0A9Q1KWW7"/>
<keyword evidence="2" id="KW-0067">ATP-binding</keyword>
<name>A0A9Q1KWW7_9CARY</name>
<proteinExistence type="predicted"/>
<dbReference type="GO" id="GO:0005524">
    <property type="term" value="F:ATP binding"/>
    <property type="evidence" value="ECO:0007669"/>
    <property type="project" value="UniProtKB-KW"/>
</dbReference>
<protein>
    <submittedName>
        <fullName evidence="3">Uncharacterized protein</fullName>
    </submittedName>
</protein>
<gene>
    <name evidence="3" type="ORF">Cgig2_004778</name>
</gene>
<evidence type="ECO:0000313" key="3">
    <source>
        <dbReference type="EMBL" id="KAJ8450321.1"/>
    </source>
</evidence>
<dbReference type="Proteomes" id="UP001153076">
    <property type="component" value="Unassembled WGS sequence"/>
</dbReference>
<evidence type="ECO:0000256" key="1">
    <source>
        <dbReference type="ARBA" id="ARBA00022741"/>
    </source>
</evidence>
<dbReference type="OrthoDB" id="3789372at2759"/>
<sequence length="165" mass="19202">MKEEAEKYKVQDEERIKGSKAKNNLENYVYSIKGILRVCGNKMGIKSKRRMGDIVDQIMQWLEWNYLRSEATKFEEKMDEFEGICEPIIEKMQQQQYDDGCLLIVILEWKVKTAVLPLCIDTRPVTYVLVDADVHEKLCCKYAKLCQLPLNALSCSHPGMTWLCV</sequence>
<dbReference type="Gene3D" id="1.20.1270.10">
    <property type="match status" value="1"/>
</dbReference>
<comment type="caution">
    <text evidence="3">The sequence shown here is derived from an EMBL/GenBank/DDBJ whole genome shotgun (WGS) entry which is preliminary data.</text>
</comment>